<reference evidence="2 3" key="1">
    <citation type="journal article" date="2018" name="Genome Biol. Evol.">
        <title>Complete Genome Sequence of Streptococcus ruminantium sp. nov. GUT-187T (=DSM 104980T =JCM 31869T), the Type Strain of S. ruminantium, and Comparison with Genome Sequences of Streptococcus suis Strains.</title>
        <authorList>
            <person name="Tohya M."/>
            <person name="Sekizaki T."/>
            <person name="Miyoshi-Akiyama T."/>
        </authorList>
    </citation>
    <scope>NUCLEOTIDE SEQUENCE [LARGE SCALE GENOMIC DNA]</scope>
    <source>
        <strain evidence="2 3">GUT187T</strain>
    </source>
</reference>
<dbReference type="EMBL" id="AP018400">
    <property type="protein sequence ID" value="BBA92484.1"/>
    <property type="molecule type" value="Genomic_DNA"/>
</dbReference>
<accession>A0A2Z5TQ82</accession>
<dbReference type="PANTHER" id="PTHR11063">
    <property type="entry name" value="GLUTAMATE SEMIALDEHYDE DEHYDROGENASE"/>
    <property type="match status" value="1"/>
</dbReference>
<gene>
    <name evidence="2" type="ORF">SR187_4380</name>
</gene>
<organism evidence="2 3">
    <name type="scientific">Streptococcus ruminantium</name>
    <dbReference type="NCBI Taxonomy" id="1917441"/>
    <lineage>
        <taxon>Bacteria</taxon>
        <taxon>Bacillati</taxon>
        <taxon>Bacillota</taxon>
        <taxon>Bacilli</taxon>
        <taxon>Lactobacillales</taxon>
        <taxon>Streptococcaceae</taxon>
        <taxon>Streptococcus</taxon>
    </lineage>
</organism>
<dbReference type="InterPro" id="IPR016163">
    <property type="entry name" value="Ald_DH_C"/>
</dbReference>
<dbReference type="InterPro" id="IPR016162">
    <property type="entry name" value="Ald_DH_N"/>
</dbReference>
<protein>
    <submittedName>
        <fullName evidence="2">Aldehyde dehydrogenase</fullName>
    </submittedName>
</protein>
<evidence type="ECO:0000313" key="2">
    <source>
        <dbReference type="EMBL" id="BBA92484.1"/>
    </source>
</evidence>
<dbReference type="PANTHER" id="PTHR11063:SF8">
    <property type="entry name" value="DELTA-1-PYRROLINE-5-CARBOXYLATE SYNTHASE"/>
    <property type="match status" value="1"/>
</dbReference>
<dbReference type="Proteomes" id="UP000269331">
    <property type="component" value="Chromosome"/>
</dbReference>
<sequence length="456" mass="50522">MNEMRYIDKDLESIQEIRNLLLNGQMSFVHLQKYSQSDLDVVTSIFIKTLLDKTSDYVHEFVTGNDYGVEEDEHFLCTHFLKRFEETLQKESYIGIIGGNSTEKVIEIGAPMGVVAVLLPARPTFTLLVNVCLLAMKTGNSLVFIANRQSTRSTLHSLKKLITLAEESGYPEDGISLGETISDAGILELLASDKVSLLINIGCPEYISNKFVTNIPLLYGGDSSGPVFVERTANIEKAVSDVIHSRSFQNGILPGAEQFLVTENVIADQIKDSLEKNGAHLLTESETRKLIAFLTASEKNIKENYIGKSAIWLAEKSGISVPAETKVLVSVQDYMNEEDFFSRKLLCPVIVVYLEPDWTLACVKCMNLLDELKMGHTLTIHSKDWKIIREFALVKKVGRIVVNAPTVCVATGIVSNFPTSLILGGITTGKGYSSENITPKHLTYTRQVGFEVNNKS</sequence>
<proteinExistence type="predicted"/>
<dbReference type="AlphaFoldDB" id="A0A2Z5TQ82"/>
<evidence type="ECO:0000313" key="3">
    <source>
        <dbReference type="Proteomes" id="UP000269331"/>
    </source>
</evidence>
<evidence type="ECO:0000256" key="1">
    <source>
        <dbReference type="ARBA" id="ARBA00023002"/>
    </source>
</evidence>
<dbReference type="GO" id="GO:0004350">
    <property type="term" value="F:glutamate-5-semialdehyde dehydrogenase activity"/>
    <property type="evidence" value="ECO:0007669"/>
    <property type="project" value="TreeGrafter"/>
</dbReference>
<dbReference type="KEGG" id="srq:SR187_4380"/>
<name>A0A2Z5TQ82_9STRE</name>
<keyword evidence="1" id="KW-0560">Oxidoreductase</keyword>
<dbReference type="Gene3D" id="3.40.605.10">
    <property type="entry name" value="Aldehyde Dehydrogenase, Chain A, domain 1"/>
    <property type="match status" value="1"/>
</dbReference>
<dbReference type="InterPro" id="IPR016161">
    <property type="entry name" value="Ald_DH/histidinol_DH"/>
</dbReference>
<dbReference type="Gene3D" id="3.40.309.10">
    <property type="entry name" value="Aldehyde Dehydrogenase, Chain A, domain 2"/>
    <property type="match status" value="1"/>
</dbReference>
<dbReference type="SUPFAM" id="SSF53720">
    <property type="entry name" value="ALDH-like"/>
    <property type="match status" value="1"/>
</dbReference>